<evidence type="ECO:0000256" key="1">
    <source>
        <dbReference type="ARBA" id="ARBA00004651"/>
    </source>
</evidence>
<dbReference type="Proteomes" id="UP001596958">
    <property type="component" value="Unassembled WGS sequence"/>
</dbReference>
<dbReference type="Pfam" id="PF02706">
    <property type="entry name" value="Wzz"/>
    <property type="match status" value="1"/>
</dbReference>
<dbReference type="SUPFAM" id="SSF52540">
    <property type="entry name" value="P-loop containing nucleoside triphosphate hydrolases"/>
    <property type="match status" value="1"/>
</dbReference>
<evidence type="ECO:0000256" key="5">
    <source>
        <dbReference type="ARBA" id="ARBA00023136"/>
    </source>
</evidence>
<keyword evidence="5 6" id="KW-0472">Membrane</keyword>
<dbReference type="PANTHER" id="PTHR32309:SF31">
    <property type="entry name" value="CAPSULAR EXOPOLYSACCHARIDE FAMILY"/>
    <property type="match status" value="1"/>
</dbReference>
<dbReference type="EMBL" id="JBHTHU010000002">
    <property type="protein sequence ID" value="MFD0749447.1"/>
    <property type="molecule type" value="Genomic_DNA"/>
</dbReference>
<evidence type="ECO:0000313" key="9">
    <source>
        <dbReference type="EMBL" id="MFD0749447.1"/>
    </source>
</evidence>
<organism evidence="9 10">
    <name type="scientific">Mucilaginibacter calamicampi</name>
    <dbReference type="NCBI Taxonomy" id="1302352"/>
    <lineage>
        <taxon>Bacteria</taxon>
        <taxon>Pseudomonadati</taxon>
        <taxon>Bacteroidota</taxon>
        <taxon>Sphingobacteriia</taxon>
        <taxon>Sphingobacteriales</taxon>
        <taxon>Sphingobacteriaceae</taxon>
        <taxon>Mucilaginibacter</taxon>
    </lineage>
</organism>
<evidence type="ECO:0000259" key="8">
    <source>
        <dbReference type="Pfam" id="PF02706"/>
    </source>
</evidence>
<keyword evidence="10" id="KW-1185">Reference proteome</keyword>
<dbReference type="InterPro" id="IPR002586">
    <property type="entry name" value="CobQ/CobB/MinD/ParA_Nub-bd_dom"/>
</dbReference>
<proteinExistence type="predicted"/>
<feature type="domain" description="CobQ/CobB/MinD/ParA nucleotide binding" evidence="7">
    <location>
        <begin position="547"/>
        <end position="714"/>
    </location>
</feature>
<feature type="domain" description="Polysaccharide chain length determinant N-terminal" evidence="8">
    <location>
        <begin position="1"/>
        <end position="92"/>
    </location>
</feature>
<dbReference type="Gene3D" id="3.40.50.300">
    <property type="entry name" value="P-loop containing nucleotide triphosphate hydrolases"/>
    <property type="match status" value="1"/>
</dbReference>
<evidence type="ECO:0000256" key="2">
    <source>
        <dbReference type="ARBA" id="ARBA00022475"/>
    </source>
</evidence>
<keyword evidence="4 6" id="KW-1133">Transmembrane helix</keyword>
<evidence type="ECO:0000256" key="3">
    <source>
        <dbReference type="ARBA" id="ARBA00022692"/>
    </source>
</evidence>
<protein>
    <submittedName>
        <fullName evidence="9">GumC family protein</fullName>
    </submittedName>
</protein>
<name>A0ABW2YT16_9SPHI</name>
<sequence>MDLKSFLRVLKRHKYTIVIIPLIAVIITYFLVRNQGDSYSSEAKIATGIVDQTQRGIGDIVGFQESEINQEFSNLVEMIRSKRILEQVSYKLMIHDLTSDKPFRPPSKLVLTLNASARQHAIDGYTAMYKKRQALSLFNPDQNGMNKLLESMKYDDKSLLDKLQAYRLQNSDYISVLFDSENPELSAVVVNTLCNEFIGYYGELVKNNQQKSVDFLFNLLQVKRDTLEAKMMALKDYKTRNHVLNLNEKAKSLYGQMADFETRREEVDKVSRSTAAAIDSIDRQFKPGSRRYSESNKLDVTQDLISAQSQLHAANDAYVQSGFNPRYRRSVDSLKNVVSNRLGSLSDKYIVNPLATKQDLVDQRLSLQIQNDLAVNSKGAINKEITRLNNKFDELVPHEAATQSLERAVDIASQEYMEILQKYNQASLESSFSTKLRLLEIAEPGQAQPSKKMLLVILAGVASFIACIAVLFILFFLDNSIKNAVELANRTKAPVLGNLNKLSDATIDLRNIWESNQGGKDLREFKNLMRATRFEISNELKECNILLINSLSSGEGKTFFALNLAYAYGQINQKVLVIDANFDNPVITQSVKPKLYLEDILNNYSEILTVQANQKISFVGNKGGDTSILEISSEQRIKEVLQSLKVIFDVIIIEAPALDALNRSKELSLFGEKIITVFEANKNISDAGKHHVEYLKNQNDKFIGWVINLVDNDQLISE</sequence>
<keyword evidence="2" id="KW-1003">Cell membrane</keyword>
<comment type="caution">
    <text evidence="9">The sequence shown here is derived from an EMBL/GenBank/DDBJ whole genome shotgun (WGS) entry which is preliminary data.</text>
</comment>
<feature type="transmembrane region" description="Helical" evidence="6">
    <location>
        <begin position="454"/>
        <end position="477"/>
    </location>
</feature>
<evidence type="ECO:0000259" key="7">
    <source>
        <dbReference type="Pfam" id="PF01656"/>
    </source>
</evidence>
<evidence type="ECO:0000313" key="10">
    <source>
        <dbReference type="Proteomes" id="UP001596958"/>
    </source>
</evidence>
<gene>
    <name evidence="9" type="ORF">ACFQZS_04790</name>
</gene>
<evidence type="ECO:0000256" key="6">
    <source>
        <dbReference type="SAM" id="Phobius"/>
    </source>
</evidence>
<dbReference type="Pfam" id="PF01656">
    <property type="entry name" value="CbiA"/>
    <property type="match status" value="1"/>
</dbReference>
<comment type="subcellular location">
    <subcellularLocation>
        <location evidence="1">Cell membrane</location>
        <topology evidence="1">Multi-pass membrane protein</topology>
    </subcellularLocation>
</comment>
<keyword evidence="3 6" id="KW-0812">Transmembrane</keyword>
<dbReference type="PANTHER" id="PTHR32309">
    <property type="entry name" value="TYROSINE-PROTEIN KINASE"/>
    <property type="match status" value="1"/>
</dbReference>
<dbReference type="InterPro" id="IPR050445">
    <property type="entry name" value="Bact_polysacc_biosynth/exp"/>
</dbReference>
<feature type="transmembrane region" description="Helical" evidence="6">
    <location>
        <begin position="15"/>
        <end position="32"/>
    </location>
</feature>
<dbReference type="InterPro" id="IPR027417">
    <property type="entry name" value="P-loop_NTPase"/>
</dbReference>
<reference evidence="10" key="1">
    <citation type="journal article" date="2019" name="Int. J. Syst. Evol. Microbiol.">
        <title>The Global Catalogue of Microorganisms (GCM) 10K type strain sequencing project: providing services to taxonomists for standard genome sequencing and annotation.</title>
        <authorList>
            <consortium name="The Broad Institute Genomics Platform"/>
            <consortium name="The Broad Institute Genome Sequencing Center for Infectious Disease"/>
            <person name="Wu L."/>
            <person name="Ma J."/>
        </authorList>
    </citation>
    <scope>NUCLEOTIDE SEQUENCE [LARGE SCALE GENOMIC DNA]</scope>
    <source>
        <strain evidence="10">CCUG 63418</strain>
    </source>
</reference>
<dbReference type="RefSeq" id="WP_377097816.1">
    <property type="nucleotide sequence ID" value="NZ_JBHTHU010000002.1"/>
</dbReference>
<dbReference type="InterPro" id="IPR003856">
    <property type="entry name" value="LPS_length_determ_N"/>
</dbReference>
<evidence type="ECO:0000256" key="4">
    <source>
        <dbReference type="ARBA" id="ARBA00022989"/>
    </source>
</evidence>
<accession>A0ABW2YT16</accession>